<protein>
    <recommendedName>
        <fullName evidence="3">Phospholipid methyltransferase</fullName>
    </recommendedName>
</protein>
<keyword evidence="2" id="KW-1185">Reference proteome</keyword>
<comment type="caution">
    <text evidence="1">The sequence shown here is derived from an EMBL/GenBank/DDBJ whole genome shotgun (WGS) entry which is preliminary data.</text>
</comment>
<dbReference type="PANTHER" id="PTHR45036">
    <property type="entry name" value="METHYLTRANSFERASE LIKE 7B"/>
    <property type="match status" value="1"/>
</dbReference>
<name>A0AAJ0FVR3_9HYPO</name>
<dbReference type="EMBL" id="JASWJB010000059">
    <property type="protein sequence ID" value="KAK2603670.1"/>
    <property type="molecule type" value="Genomic_DNA"/>
</dbReference>
<organism evidence="1 2">
    <name type="scientific">Conoideocrella luteorostrata</name>
    <dbReference type="NCBI Taxonomy" id="1105319"/>
    <lineage>
        <taxon>Eukaryota</taxon>
        <taxon>Fungi</taxon>
        <taxon>Dikarya</taxon>
        <taxon>Ascomycota</taxon>
        <taxon>Pezizomycotina</taxon>
        <taxon>Sordariomycetes</taxon>
        <taxon>Hypocreomycetidae</taxon>
        <taxon>Hypocreales</taxon>
        <taxon>Clavicipitaceae</taxon>
        <taxon>Conoideocrella</taxon>
    </lineage>
</organism>
<dbReference type="InterPro" id="IPR029063">
    <property type="entry name" value="SAM-dependent_MTases_sf"/>
</dbReference>
<evidence type="ECO:0008006" key="3">
    <source>
        <dbReference type="Google" id="ProtNLM"/>
    </source>
</evidence>
<dbReference type="PANTHER" id="PTHR45036:SF1">
    <property type="entry name" value="METHYLTRANSFERASE LIKE 7A"/>
    <property type="match status" value="1"/>
</dbReference>
<dbReference type="InterPro" id="IPR052356">
    <property type="entry name" value="Thiol_S-MT"/>
</dbReference>
<evidence type="ECO:0000313" key="1">
    <source>
        <dbReference type="EMBL" id="KAK2603670.1"/>
    </source>
</evidence>
<proteinExistence type="predicted"/>
<gene>
    <name evidence="1" type="ORF">QQS21_004143</name>
</gene>
<sequence>MSFAYLQLAVVTVLQPWLMIGLSAALVPYTIVRVILSGNFQPLFSPSDFSEELFSNVWVILGPQAKAGAQDLIIPLLEGKVSGGKVHKEVVSVPLHGTVLEVGAGTGEWADVLARIHAGETANSGVKDGLRSRKKVESAGAITKIYGVEPGAHQAAALRKRVRDVGLGDVYEVVPVGIESVPDSSAWDGKIEPGSVDCIVGIRCMCSIPEPEKNIELLYKLLKPGGSWYIFEHVKTSRGAPLVPLYQRFVNSIWMWFMGSCRLCRTTDQTLRQVGTWKKFDLTMLPDEPAYSVLPHVIGVLTK</sequence>
<dbReference type="CDD" id="cd02440">
    <property type="entry name" value="AdoMet_MTases"/>
    <property type="match status" value="1"/>
</dbReference>
<dbReference type="Gene3D" id="3.40.50.150">
    <property type="entry name" value="Vaccinia Virus protein VP39"/>
    <property type="match status" value="1"/>
</dbReference>
<dbReference type="Proteomes" id="UP001251528">
    <property type="component" value="Unassembled WGS sequence"/>
</dbReference>
<evidence type="ECO:0000313" key="2">
    <source>
        <dbReference type="Proteomes" id="UP001251528"/>
    </source>
</evidence>
<dbReference type="AlphaFoldDB" id="A0AAJ0FVR3"/>
<dbReference type="SUPFAM" id="SSF53335">
    <property type="entry name" value="S-adenosyl-L-methionine-dependent methyltransferases"/>
    <property type="match status" value="1"/>
</dbReference>
<dbReference type="Pfam" id="PF13489">
    <property type="entry name" value="Methyltransf_23"/>
    <property type="match status" value="1"/>
</dbReference>
<accession>A0AAJ0FVR3</accession>
<reference evidence="1" key="1">
    <citation type="submission" date="2023-06" db="EMBL/GenBank/DDBJ databases">
        <title>Conoideocrella luteorostrata (Hypocreales: Clavicipitaceae), a potential biocontrol fungus for elongate hemlock scale in United States Christmas tree production areas.</title>
        <authorList>
            <person name="Barrett H."/>
            <person name="Lovett B."/>
            <person name="Macias A.M."/>
            <person name="Stajich J.E."/>
            <person name="Kasson M.T."/>
        </authorList>
    </citation>
    <scope>NUCLEOTIDE SEQUENCE</scope>
    <source>
        <strain evidence="1">ARSEF 14590</strain>
    </source>
</reference>